<feature type="transmembrane region" description="Helical" evidence="1">
    <location>
        <begin position="1077"/>
        <end position="1098"/>
    </location>
</feature>
<dbReference type="InParanoid" id="A0A151Z4C0"/>
<protein>
    <recommendedName>
        <fullName evidence="4">Transmembrane protein</fullName>
    </recommendedName>
</protein>
<feature type="transmembrane region" description="Helical" evidence="1">
    <location>
        <begin position="1107"/>
        <end position="1125"/>
    </location>
</feature>
<keyword evidence="1" id="KW-1133">Transmembrane helix</keyword>
<dbReference type="InterPro" id="IPR011050">
    <property type="entry name" value="Pectin_lyase_fold/virulence"/>
</dbReference>
<keyword evidence="1" id="KW-0812">Transmembrane</keyword>
<gene>
    <name evidence="2" type="ORF">DLAC_10607</name>
</gene>
<organism evidence="2 3">
    <name type="scientific">Tieghemostelium lacteum</name>
    <name type="common">Slime mold</name>
    <name type="synonym">Dictyostelium lacteum</name>
    <dbReference type="NCBI Taxonomy" id="361077"/>
    <lineage>
        <taxon>Eukaryota</taxon>
        <taxon>Amoebozoa</taxon>
        <taxon>Evosea</taxon>
        <taxon>Eumycetozoa</taxon>
        <taxon>Dictyostelia</taxon>
        <taxon>Dictyosteliales</taxon>
        <taxon>Raperosteliaceae</taxon>
        <taxon>Tieghemostelium</taxon>
    </lineage>
</organism>
<evidence type="ECO:0000256" key="1">
    <source>
        <dbReference type="SAM" id="Phobius"/>
    </source>
</evidence>
<keyword evidence="3" id="KW-1185">Reference proteome</keyword>
<dbReference type="SUPFAM" id="SSF51126">
    <property type="entry name" value="Pectin lyase-like"/>
    <property type="match status" value="1"/>
</dbReference>
<feature type="transmembrane region" description="Helical" evidence="1">
    <location>
        <begin position="1337"/>
        <end position="1356"/>
    </location>
</feature>
<accession>A0A151Z4C0</accession>
<sequence>MIYDISGSNIYLNKNGNDNGNGTIDNPYLTIDKVISVINSNISSDYNVYIGNGTFIATQELLVSNITLTIQPQDIQNDNVEIQRIQLKHGEYITIGLSNIDIDTGGWTCKFCNIFIENSTLLKTDIYLAILNSQLQINNSRLECDLALSESSSVITYSVANLCSLLILENSTVLIDHMVSDSLTVAYSISTKVTYLSIYNSIMTQFIIQYPSFDGGMEIVIENSFLHYSGPMFTSAINLVGCKFTMSNCTLQNLNNAAFIGSENSEVTLKNLIFVNFTCSNLIYTSNNSIVVGDDWAMSSMNIINLVSTHSSTVNISRIQYDLINFNIILVLGPSNIHLSQVNFTGGEIYQTSIILMPSFDLEYINVITNITMEDVTLTNPYGFNLKNAYVNSNRLSVTSYVSSNLFILNHKCQLFIENSMFSVNSFVSPHSLFFLTDSHLMISSTQFINCSSLFSAENSVITMDQSNITKSYSREGSFIYLENQSTLRIIMNYFYDNYFTTLFFVQNRSNLVIRNCTFDNGIYNSYFLYSNKQAVIDILNLATYNNIYLNDGSHITNSTLTMMGVNMDTEVSVKMAFIYAEDGSNVSVSVVDCQFSRLGFLVEVYDSQLLLSQVYISLSSIGLFYTSKSPVRVEYTSMSTADIPIFDAFETQLTFESFYITSSFVATNFATISCDLVFNDWKIDYTKYLDYVGTFMESNVTITNSHFTNISSLQNMFLNFKNCNVKLINVVFDDIKTIDGSVFAASYSTLYANNVVTKNLLGISYGWNIGPKTPFTLTNCQFYNNSVNLSVFSCIYDECSGNMTNSIFKDNIGSIGTCLSAGQFWNPVEFTNNTFINNTATIAGAVMYSMFKSTIDFSQCTLIDNHAIYGDIYATAPDHITCQTPEFITSGVPFNFYYQLKDSYDQTTISGFYITFHINITTRGVLIYSTEVASESQGSLTLELAGVIGQQFQILITASLNSIEALQTNITISPCLNYQYENPVDHRCTYCMVGQSYSQSLKRCLTCDSNVFCQLGNVVVRSGYQVLANDIAETYQCQPNLCLENNQCLSNYYSGPLCSQCLPNNSKTSIYCCTNYNSLVLIIYLLFLIILSSVLSFCKFSFYNGLLGRIVTTFQFLAIIFYSVPNFQFLPIFRISMEYIYGTCPFQHFSVYTKTWLSNLSILFLITVGSSDISLNILLRFYRYQSTKPRFIQRAIFLQRKPYYRLKSIWSNLMLFYPSLLFNIQSLTICKPIMGLYFLSLDPSYKCPVLSSQPLDQLSGYASIILGFLFILFIPIYMIYIFMIRSKVIRNTKIFYQMIQSSSYKSNFKLYDLVHITRSLVITTLSIALIYNQWLYIMLLEGFQIFYILILVYTQPRISRLNNYREYLSNFILLLLIIYYSTSYFISTSMSTQGNILTTISFLIIPILCLLNLIYQKYLNNQKKTI</sequence>
<feature type="transmembrane region" description="Helical" evidence="1">
    <location>
        <begin position="1161"/>
        <end position="1183"/>
    </location>
</feature>
<dbReference type="FunCoup" id="A0A151Z4C0">
    <property type="interactions" value="3"/>
</dbReference>
<reference evidence="2 3" key="1">
    <citation type="submission" date="2015-12" db="EMBL/GenBank/DDBJ databases">
        <title>Dictyostelia acquired genes for synthesis and detection of signals that induce cell-type specialization by lateral gene transfer from prokaryotes.</title>
        <authorList>
            <person name="Gloeckner G."/>
            <person name="Schaap P."/>
        </authorList>
    </citation>
    <scope>NUCLEOTIDE SEQUENCE [LARGE SCALE GENOMIC DNA]</scope>
    <source>
        <strain evidence="2 3">TK</strain>
    </source>
</reference>
<feature type="transmembrane region" description="Helical" evidence="1">
    <location>
        <begin position="1368"/>
        <end position="1387"/>
    </location>
</feature>
<dbReference type="STRING" id="361077.A0A151Z4C0"/>
<feature type="transmembrane region" description="Helical" evidence="1">
    <location>
        <begin position="1311"/>
        <end position="1331"/>
    </location>
</feature>
<dbReference type="OMA" id="TINGINM"/>
<feature type="transmembrane region" description="Helical" evidence="1">
    <location>
        <begin position="1261"/>
        <end position="1284"/>
    </location>
</feature>
<dbReference type="EMBL" id="LODT01000047">
    <property type="protein sequence ID" value="KYQ88809.1"/>
    <property type="molecule type" value="Genomic_DNA"/>
</dbReference>
<comment type="caution">
    <text evidence="2">The sequence shown here is derived from an EMBL/GenBank/DDBJ whole genome shotgun (WGS) entry which is preliminary data.</text>
</comment>
<evidence type="ECO:0008006" key="4">
    <source>
        <dbReference type="Google" id="ProtNLM"/>
    </source>
</evidence>
<proteinExistence type="predicted"/>
<dbReference type="PANTHER" id="PTHR32158:SF22">
    <property type="entry name" value="TRANSMEMBRANE DOMAIN-CONTAINING PROTEIN DDB_G0287209"/>
    <property type="match status" value="1"/>
</dbReference>
<dbReference type="Proteomes" id="UP000076078">
    <property type="component" value="Unassembled WGS sequence"/>
</dbReference>
<name>A0A151Z4C0_TIELA</name>
<evidence type="ECO:0000313" key="2">
    <source>
        <dbReference type="EMBL" id="KYQ88809.1"/>
    </source>
</evidence>
<dbReference type="OrthoDB" id="10691171at2759"/>
<dbReference type="PANTHER" id="PTHR32158">
    <property type="entry name" value="RING-TYPE DOMAIN-CONTAINING PROTEIN"/>
    <property type="match status" value="1"/>
</dbReference>
<feature type="transmembrane region" description="Helical" evidence="1">
    <location>
        <begin position="1216"/>
        <end position="1241"/>
    </location>
</feature>
<keyword evidence="1" id="KW-0472">Membrane</keyword>
<feature type="transmembrane region" description="Helical" evidence="1">
    <location>
        <begin position="1393"/>
        <end position="1416"/>
    </location>
</feature>
<evidence type="ECO:0000313" key="3">
    <source>
        <dbReference type="Proteomes" id="UP000076078"/>
    </source>
</evidence>